<evidence type="ECO:0000313" key="2">
    <source>
        <dbReference type="Proteomes" id="UP000267821"/>
    </source>
</evidence>
<dbReference type="InParanoid" id="A0A3N4LI00"/>
<protein>
    <submittedName>
        <fullName evidence="1">Uncharacterized protein</fullName>
    </submittedName>
</protein>
<keyword evidence="2" id="KW-1185">Reference proteome</keyword>
<dbReference type="EMBL" id="ML121551">
    <property type="protein sequence ID" value="RPB22503.1"/>
    <property type="molecule type" value="Genomic_DNA"/>
</dbReference>
<name>A0A3N4LI00_9PEZI</name>
<organism evidence="1 2">
    <name type="scientific">Terfezia boudieri ATCC MYA-4762</name>
    <dbReference type="NCBI Taxonomy" id="1051890"/>
    <lineage>
        <taxon>Eukaryota</taxon>
        <taxon>Fungi</taxon>
        <taxon>Dikarya</taxon>
        <taxon>Ascomycota</taxon>
        <taxon>Pezizomycotina</taxon>
        <taxon>Pezizomycetes</taxon>
        <taxon>Pezizales</taxon>
        <taxon>Pezizaceae</taxon>
        <taxon>Terfezia</taxon>
    </lineage>
</organism>
<dbReference type="AlphaFoldDB" id="A0A3N4LI00"/>
<sequence length="114" mass="12645">MSIPLHAGPSAQTTSQRPRATLVLQLKNSSRWKAIPALSKADSEGPDVAQDIVHFNALREAGKEGTTSVRRCQYTWEFKLAAITYAKEHTSPSIDPITEAVIPQRFSKYHVTQI</sequence>
<proteinExistence type="predicted"/>
<evidence type="ECO:0000313" key="1">
    <source>
        <dbReference type="EMBL" id="RPB22503.1"/>
    </source>
</evidence>
<accession>A0A3N4LI00</accession>
<dbReference type="Proteomes" id="UP000267821">
    <property type="component" value="Unassembled WGS sequence"/>
</dbReference>
<gene>
    <name evidence="1" type="ORF">L211DRAFT_884799</name>
</gene>
<reference evidence="1 2" key="1">
    <citation type="journal article" date="2018" name="Nat. Ecol. Evol.">
        <title>Pezizomycetes genomes reveal the molecular basis of ectomycorrhizal truffle lifestyle.</title>
        <authorList>
            <person name="Murat C."/>
            <person name="Payen T."/>
            <person name="Noel B."/>
            <person name="Kuo A."/>
            <person name="Morin E."/>
            <person name="Chen J."/>
            <person name="Kohler A."/>
            <person name="Krizsan K."/>
            <person name="Balestrini R."/>
            <person name="Da Silva C."/>
            <person name="Montanini B."/>
            <person name="Hainaut M."/>
            <person name="Levati E."/>
            <person name="Barry K.W."/>
            <person name="Belfiori B."/>
            <person name="Cichocki N."/>
            <person name="Clum A."/>
            <person name="Dockter R.B."/>
            <person name="Fauchery L."/>
            <person name="Guy J."/>
            <person name="Iotti M."/>
            <person name="Le Tacon F."/>
            <person name="Lindquist E.A."/>
            <person name="Lipzen A."/>
            <person name="Malagnac F."/>
            <person name="Mello A."/>
            <person name="Molinier V."/>
            <person name="Miyauchi S."/>
            <person name="Poulain J."/>
            <person name="Riccioni C."/>
            <person name="Rubini A."/>
            <person name="Sitrit Y."/>
            <person name="Splivallo R."/>
            <person name="Traeger S."/>
            <person name="Wang M."/>
            <person name="Zifcakova L."/>
            <person name="Wipf D."/>
            <person name="Zambonelli A."/>
            <person name="Paolocci F."/>
            <person name="Nowrousian M."/>
            <person name="Ottonello S."/>
            <person name="Baldrian P."/>
            <person name="Spatafora J.W."/>
            <person name="Henrissat B."/>
            <person name="Nagy L.G."/>
            <person name="Aury J.M."/>
            <person name="Wincker P."/>
            <person name="Grigoriev I.V."/>
            <person name="Bonfante P."/>
            <person name="Martin F.M."/>
        </authorList>
    </citation>
    <scope>NUCLEOTIDE SEQUENCE [LARGE SCALE GENOMIC DNA]</scope>
    <source>
        <strain evidence="1 2">ATCC MYA-4762</strain>
    </source>
</reference>